<dbReference type="Proteomes" id="UP001162131">
    <property type="component" value="Unassembled WGS sequence"/>
</dbReference>
<dbReference type="EMBL" id="CAJZBQ010000018">
    <property type="protein sequence ID" value="CAG9317316.1"/>
    <property type="molecule type" value="Genomic_DNA"/>
</dbReference>
<keyword evidence="8" id="KW-1185">Reference proteome</keyword>
<evidence type="ECO:0000256" key="5">
    <source>
        <dbReference type="SAM" id="MobiDB-lite"/>
    </source>
</evidence>
<evidence type="ECO:0000313" key="7">
    <source>
        <dbReference type="EMBL" id="CAG9317316.1"/>
    </source>
</evidence>
<evidence type="ECO:0000256" key="6">
    <source>
        <dbReference type="SAM" id="Phobius"/>
    </source>
</evidence>
<dbReference type="InterPro" id="IPR018499">
    <property type="entry name" value="Tetraspanin/Peripherin"/>
</dbReference>
<evidence type="ECO:0000256" key="1">
    <source>
        <dbReference type="ARBA" id="ARBA00004141"/>
    </source>
</evidence>
<keyword evidence="2 6" id="KW-0812">Transmembrane</keyword>
<feature type="compositionally biased region" description="Low complexity" evidence="5">
    <location>
        <begin position="340"/>
        <end position="352"/>
    </location>
</feature>
<organism evidence="7 8">
    <name type="scientific">Blepharisma stoltei</name>
    <dbReference type="NCBI Taxonomy" id="1481888"/>
    <lineage>
        <taxon>Eukaryota</taxon>
        <taxon>Sar</taxon>
        <taxon>Alveolata</taxon>
        <taxon>Ciliophora</taxon>
        <taxon>Postciliodesmatophora</taxon>
        <taxon>Heterotrichea</taxon>
        <taxon>Heterotrichida</taxon>
        <taxon>Blepharismidae</taxon>
        <taxon>Blepharisma</taxon>
    </lineage>
</organism>
<evidence type="ECO:0000313" key="8">
    <source>
        <dbReference type="Proteomes" id="UP001162131"/>
    </source>
</evidence>
<keyword evidence="3 6" id="KW-1133">Transmembrane helix</keyword>
<feature type="transmembrane region" description="Helical" evidence="6">
    <location>
        <begin position="81"/>
        <end position="104"/>
    </location>
</feature>
<evidence type="ECO:0000256" key="2">
    <source>
        <dbReference type="ARBA" id="ARBA00022692"/>
    </source>
</evidence>
<sequence length="352" mass="39501">MRCCHLNWLKFILFETSFLQLGTGAFTIYVGATVIDSPLVEAIEKQWVGVCMIVIGILMIIFAFVAAFGTYKENKWGLYSYMFVAGWSGVLLCVFGIACLWGAAYAEEYLGSDEKCYDLKGLRDASNAVIKAGSIMCTIFCPCNLEPTTQVHLYANQTFTYGTATKLQNCNTCWHIQYYPPEVQAILIAFMKKALEIDVTVDNCVIPDDAFSDTYMQEYAKYLNLLKYVEKRFDCSGVCIKENVFLFTDINRGTPIGNCREKIYDWIGYISLKFGITNIVFGCFQIFGLVIAFMIKMKLKKFAGIESPTTGLGGDENGTEEKQRLEPKVVDVDGSYPQAESESNNNDSKNDV</sequence>
<feature type="compositionally biased region" description="Basic and acidic residues" evidence="5">
    <location>
        <begin position="319"/>
        <end position="331"/>
    </location>
</feature>
<protein>
    <recommendedName>
        <fullName evidence="9">Tetraspanin</fullName>
    </recommendedName>
</protein>
<dbReference type="Pfam" id="PF00335">
    <property type="entry name" value="Tetraspanin"/>
    <property type="match status" value="1"/>
</dbReference>
<evidence type="ECO:0008006" key="9">
    <source>
        <dbReference type="Google" id="ProtNLM"/>
    </source>
</evidence>
<feature type="region of interest" description="Disordered" evidence="5">
    <location>
        <begin position="308"/>
        <end position="352"/>
    </location>
</feature>
<keyword evidence="4 6" id="KW-0472">Membrane</keyword>
<evidence type="ECO:0000256" key="4">
    <source>
        <dbReference type="ARBA" id="ARBA00023136"/>
    </source>
</evidence>
<name>A0AAU9IR92_9CILI</name>
<feature type="transmembrane region" description="Helical" evidence="6">
    <location>
        <begin position="12"/>
        <end position="35"/>
    </location>
</feature>
<accession>A0AAU9IR92</accession>
<feature type="transmembrane region" description="Helical" evidence="6">
    <location>
        <begin position="47"/>
        <end position="69"/>
    </location>
</feature>
<comment type="caution">
    <text evidence="7">The sequence shown here is derived from an EMBL/GenBank/DDBJ whole genome shotgun (WGS) entry which is preliminary data.</text>
</comment>
<evidence type="ECO:0000256" key="3">
    <source>
        <dbReference type="ARBA" id="ARBA00022989"/>
    </source>
</evidence>
<reference evidence="7" key="1">
    <citation type="submission" date="2021-09" db="EMBL/GenBank/DDBJ databases">
        <authorList>
            <consortium name="AG Swart"/>
            <person name="Singh M."/>
            <person name="Singh A."/>
            <person name="Seah K."/>
            <person name="Emmerich C."/>
        </authorList>
    </citation>
    <scope>NUCLEOTIDE SEQUENCE</scope>
    <source>
        <strain evidence="7">ATCC30299</strain>
    </source>
</reference>
<proteinExistence type="predicted"/>
<dbReference type="AlphaFoldDB" id="A0AAU9IR92"/>
<comment type="subcellular location">
    <subcellularLocation>
        <location evidence="1">Membrane</location>
        <topology evidence="1">Multi-pass membrane protein</topology>
    </subcellularLocation>
</comment>
<dbReference type="GO" id="GO:0016020">
    <property type="term" value="C:membrane"/>
    <property type="evidence" value="ECO:0007669"/>
    <property type="project" value="UniProtKB-SubCell"/>
</dbReference>
<gene>
    <name evidence="7" type="ORF">BSTOLATCC_MIC18568</name>
</gene>
<feature type="transmembrane region" description="Helical" evidence="6">
    <location>
        <begin position="274"/>
        <end position="295"/>
    </location>
</feature>